<dbReference type="RefSeq" id="WP_378588739.1">
    <property type="nucleotide sequence ID" value="NZ_JBHSKD010000007.1"/>
</dbReference>
<keyword evidence="3" id="KW-1185">Reference proteome</keyword>
<feature type="transmembrane region" description="Helical" evidence="1">
    <location>
        <begin position="6"/>
        <end position="27"/>
    </location>
</feature>
<name>A0ABW0BHF5_9ACTN</name>
<dbReference type="EMBL" id="JBHSKD010000007">
    <property type="protein sequence ID" value="MFC5176423.1"/>
    <property type="molecule type" value="Genomic_DNA"/>
</dbReference>
<feature type="transmembrane region" description="Helical" evidence="1">
    <location>
        <begin position="118"/>
        <end position="137"/>
    </location>
</feature>
<dbReference type="Gene3D" id="1.20.120.1630">
    <property type="match status" value="1"/>
</dbReference>
<keyword evidence="1" id="KW-0472">Membrane</keyword>
<evidence type="ECO:0000313" key="2">
    <source>
        <dbReference type="EMBL" id="MFC5176423.1"/>
    </source>
</evidence>
<dbReference type="Pfam" id="PF06966">
    <property type="entry name" value="DUF1295"/>
    <property type="match status" value="1"/>
</dbReference>
<evidence type="ECO:0000313" key="3">
    <source>
        <dbReference type="Proteomes" id="UP001596087"/>
    </source>
</evidence>
<feature type="transmembrane region" description="Helical" evidence="1">
    <location>
        <begin position="61"/>
        <end position="78"/>
    </location>
</feature>
<reference evidence="3" key="1">
    <citation type="journal article" date="2019" name="Int. J. Syst. Evol. Microbiol.">
        <title>The Global Catalogue of Microorganisms (GCM) 10K type strain sequencing project: providing services to taxonomists for standard genome sequencing and annotation.</title>
        <authorList>
            <consortium name="The Broad Institute Genomics Platform"/>
            <consortium name="The Broad Institute Genome Sequencing Center for Infectious Disease"/>
            <person name="Wu L."/>
            <person name="Ma J."/>
        </authorList>
    </citation>
    <scope>NUCLEOTIDE SEQUENCE [LARGE SCALE GENOMIC DNA]</scope>
    <source>
        <strain evidence="3">DFY41</strain>
    </source>
</reference>
<accession>A0ABW0BHF5</accession>
<gene>
    <name evidence="2" type="ORF">ACFPGP_07055</name>
</gene>
<protein>
    <submittedName>
        <fullName evidence="2">DUF1295 domain-containing protein</fullName>
    </submittedName>
</protein>
<keyword evidence="1" id="KW-1133">Transmembrane helix</keyword>
<proteinExistence type="predicted"/>
<organism evidence="2 3">
    <name type="scientific">Nocardioides taihuensis</name>
    <dbReference type="NCBI Taxonomy" id="1835606"/>
    <lineage>
        <taxon>Bacteria</taxon>
        <taxon>Bacillati</taxon>
        <taxon>Actinomycetota</taxon>
        <taxon>Actinomycetes</taxon>
        <taxon>Propionibacteriales</taxon>
        <taxon>Nocardioidaceae</taxon>
        <taxon>Nocardioides</taxon>
    </lineage>
</organism>
<evidence type="ECO:0000256" key="1">
    <source>
        <dbReference type="SAM" id="Phobius"/>
    </source>
</evidence>
<dbReference type="PANTHER" id="PTHR32251">
    <property type="entry name" value="3-OXO-5-ALPHA-STEROID 4-DEHYDROGENASE"/>
    <property type="match status" value="1"/>
</dbReference>
<keyword evidence="1" id="KW-0812">Transmembrane</keyword>
<dbReference type="InterPro" id="IPR010721">
    <property type="entry name" value="UstE-like"/>
</dbReference>
<dbReference type="Proteomes" id="UP001596087">
    <property type="component" value="Unassembled WGS sequence"/>
</dbReference>
<feature type="transmembrane region" description="Helical" evidence="1">
    <location>
        <begin position="34"/>
        <end position="55"/>
    </location>
</feature>
<feature type="transmembrane region" description="Helical" evidence="1">
    <location>
        <begin position="143"/>
        <end position="163"/>
    </location>
</feature>
<dbReference type="PANTHER" id="PTHR32251:SF17">
    <property type="entry name" value="STEROID 5-ALPHA REDUCTASE C-TERMINAL DOMAIN-CONTAINING PROTEIN"/>
    <property type="match status" value="1"/>
</dbReference>
<dbReference type="PROSITE" id="PS50244">
    <property type="entry name" value="S5A_REDUCTASE"/>
    <property type="match status" value="1"/>
</dbReference>
<comment type="caution">
    <text evidence="2">The sequence shown here is derived from an EMBL/GenBank/DDBJ whole genome shotgun (WGS) entry which is preliminary data.</text>
</comment>
<feature type="transmembrane region" description="Helical" evidence="1">
    <location>
        <begin position="194"/>
        <end position="214"/>
    </location>
</feature>
<sequence length="279" mass="30077">MTDALIVLGVSLAVVVVAMSVTALIAWRAGRVAVVDVFWGLGFVLVAVVCALLAPLVGGGWVAWLVAGLVLVWGGRLARHIGRRARGHGEDPRYAELLSPHTPEADRRAWFAAAVRKVFVVQAVAVWVVSLPVQAAALGPAEWPWLAAVGTAVWLLGFVFESVGDAQLAAYKRDPDRGPVMDRGLWAWTRHPNYFGDACVWWGIWLVAASTGWLPALLTVVAPVAMTWFLAFATGAKLLERSMMQRPGYPEYAARTSMFVPLPPRRRGAAAAPGVDPRA</sequence>